<protein>
    <submittedName>
        <fullName evidence="7">Putative C6 transcription factor</fullName>
    </submittedName>
</protein>
<dbReference type="CDD" id="cd00067">
    <property type="entry name" value="GAL4"/>
    <property type="match status" value="1"/>
</dbReference>
<dbReference type="VEuPathDB" id="FungiDB:C8Q69DRAFT_224868"/>
<evidence type="ECO:0000256" key="1">
    <source>
        <dbReference type="ARBA" id="ARBA00023015"/>
    </source>
</evidence>
<name>A0A443HW45_BYSSP</name>
<evidence type="ECO:0000256" key="2">
    <source>
        <dbReference type="ARBA" id="ARBA00023125"/>
    </source>
</evidence>
<dbReference type="GO" id="GO:0008270">
    <property type="term" value="F:zinc ion binding"/>
    <property type="evidence" value="ECO:0007669"/>
    <property type="project" value="InterPro"/>
</dbReference>
<keyword evidence="8" id="KW-1185">Reference proteome</keyword>
<dbReference type="Pfam" id="PF00172">
    <property type="entry name" value="Zn_clus"/>
    <property type="match status" value="1"/>
</dbReference>
<evidence type="ECO:0000256" key="5">
    <source>
        <dbReference type="SAM" id="MobiDB-lite"/>
    </source>
</evidence>
<comment type="caution">
    <text evidence="7">The sequence shown here is derived from an EMBL/GenBank/DDBJ whole genome shotgun (WGS) entry which is preliminary data.</text>
</comment>
<dbReference type="EMBL" id="RCNU01000004">
    <property type="protein sequence ID" value="RWQ95954.1"/>
    <property type="molecule type" value="Genomic_DNA"/>
</dbReference>
<dbReference type="STRING" id="264951.A0A443HW45"/>
<keyword evidence="3" id="KW-0804">Transcription</keyword>
<dbReference type="GO" id="GO:0000981">
    <property type="term" value="F:DNA-binding transcription factor activity, RNA polymerase II-specific"/>
    <property type="evidence" value="ECO:0007669"/>
    <property type="project" value="InterPro"/>
</dbReference>
<keyword evidence="1" id="KW-0805">Transcription regulation</keyword>
<dbReference type="GeneID" id="39595610"/>
<dbReference type="PROSITE" id="PS50048">
    <property type="entry name" value="ZN2_CY6_FUNGAL_2"/>
    <property type="match status" value="1"/>
</dbReference>
<dbReference type="AlphaFoldDB" id="A0A443HW45"/>
<dbReference type="InterPro" id="IPR001138">
    <property type="entry name" value="Zn2Cys6_DnaBD"/>
</dbReference>
<proteinExistence type="predicted"/>
<accession>A0A443HW45</accession>
<evidence type="ECO:0000259" key="6">
    <source>
        <dbReference type="PROSITE" id="PS50048"/>
    </source>
</evidence>
<feature type="region of interest" description="Disordered" evidence="5">
    <location>
        <begin position="189"/>
        <end position="222"/>
    </location>
</feature>
<dbReference type="Proteomes" id="UP000283841">
    <property type="component" value="Unassembled WGS sequence"/>
</dbReference>
<dbReference type="PANTHER" id="PTHR47655">
    <property type="entry name" value="QUINIC ACID UTILIZATION ACTIVATOR"/>
    <property type="match status" value="1"/>
</dbReference>
<dbReference type="InterPro" id="IPR036864">
    <property type="entry name" value="Zn2-C6_fun-type_DNA-bd_sf"/>
</dbReference>
<keyword evidence="4" id="KW-0539">Nucleus</keyword>
<evidence type="ECO:0000256" key="4">
    <source>
        <dbReference type="ARBA" id="ARBA00023242"/>
    </source>
</evidence>
<dbReference type="PANTHER" id="PTHR47655:SF4">
    <property type="entry name" value="ZN(II)2CYS6 TRANSCRIPTION FACTOR (EUROFUNG)"/>
    <property type="match status" value="1"/>
</dbReference>
<dbReference type="GO" id="GO:0003677">
    <property type="term" value="F:DNA binding"/>
    <property type="evidence" value="ECO:0007669"/>
    <property type="project" value="UniProtKB-KW"/>
</dbReference>
<dbReference type="Gene3D" id="4.10.240.10">
    <property type="entry name" value="Zn(2)-C6 fungal-type DNA-binding domain"/>
    <property type="match status" value="1"/>
</dbReference>
<dbReference type="PROSITE" id="PS00463">
    <property type="entry name" value="ZN2_CY6_FUNGAL_1"/>
    <property type="match status" value="1"/>
</dbReference>
<dbReference type="SUPFAM" id="SSF57701">
    <property type="entry name" value="Zn2/Cys6 DNA-binding domain"/>
    <property type="match status" value="1"/>
</dbReference>
<evidence type="ECO:0000256" key="3">
    <source>
        <dbReference type="ARBA" id="ARBA00023163"/>
    </source>
</evidence>
<feature type="domain" description="Zn(2)-C6 fungal-type" evidence="6">
    <location>
        <begin position="58"/>
        <end position="87"/>
    </location>
</feature>
<evidence type="ECO:0000313" key="7">
    <source>
        <dbReference type="EMBL" id="RWQ95954.1"/>
    </source>
</evidence>
<reference evidence="7 8" key="1">
    <citation type="journal article" date="2018" name="Front. Microbiol.">
        <title>Genomic and genetic insights into a cosmopolitan fungus, Paecilomyces variotii (Eurotiales).</title>
        <authorList>
            <person name="Urquhart A.S."/>
            <person name="Mondo S.J."/>
            <person name="Makela M.R."/>
            <person name="Hane J.K."/>
            <person name="Wiebenga A."/>
            <person name="He G."/>
            <person name="Mihaltcheva S."/>
            <person name="Pangilinan J."/>
            <person name="Lipzen A."/>
            <person name="Barry K."/>
            <person name="de Vries R.P."/>
            <person name="Grigoriev I.V."/>
            <person name="Idnurm A."/>
        </authorList>
    </citation>
    <scope>NUCLEOTIDE SEQUENCE [LARGE SCALE GENOMIC DNA]</scope>
    <source>
        <strain evidence="7 8">CBS 101075</strain>
    </source>
</reference>
<gene>
    <name evidence="7" type="ORF">C8Q69DRAFT_224868</name>
</gene>
<sequence length="339" mass="38065">MSRQPKLCPKSQMPGFLGALPEFSPTTSIPGFETFPGTVEVKEHNRIFRVKRKHVLKACDRCRVKKTKCDGNQPCNRCSTYNHPCLFRERKATQTKVYSRECRCAPSSFVEMLESQHSLVVKALQRLYKHCINNEGFPGEPLVDVADGHPLTHAILDRLGLIKQAEEGTDEHSESNEEPLQCLRQLSTSTDYTGTVEPSPEPASPRESREFGPEISPTAGDVCKWDLPSMRTEQHSVYPRCDYIGQVQHATTTDRLYQPPIVLSDASRCPDVYYQTDICNASSRPSHLHAGTVPWLGPYQGTVQPSIDTLSHYQLPLGQQPYLVDNVGLPSGWTYPTEH</sequence>
<organism evidence="7 8">
    <name type="scientific">Byssochlamys spectabilis</name>
    <name type="common">Paecilomyces variotii</name>
    <dbReference type="NCBI Taxonomy" id="264951"/>
    <lineage>
        <taxon>Eukaryota</taxon>
        <taxon>Fungi</taxon>
        <taxon>Dikarya</taxon>
        <taxon>Ascomycota</taxon>
        <taxon>Pezizomycotina</taxon>
        <taxon>Eurotiomycetes</taxon>
        <taxon>Eurotiomycetidae</taxon>
        <taxon>Eurotiales</taxon>
        <taxon>Thermoascaceae</taxon>
        <taxon>Paecilomyces</taxon>
    </lineage>
</organism>
<evidence type="ECO:0000313" key="8">
    <source>
        <dbReference type="Proteomes" id="UP000283841"/>
    </source>
</evidence>
<keyword evidence="2" id="KW-0238">DNA-binding</keyword>
<dbReference type="RefSeq" id="XP_028485599.1">
    <property type="nucleotide sequence ID" value="XM_028626333.1"/>
</dbReference>
<dbReference type="SMART" id="SM00066">
    <property type="entry name" value="GAL4"/>
    <property type="match status" value="1"/>
</dbReference>
<dbReference type="InterPro" id="IPR052783">
    <property type="entry name" value="Metabolic/Drug-Res_Regulator"/>
</dbReference>